<name>A0A176VZG9_MARPO</name>
<feature type="transmembrane region" description="Helical" evidence="2">
    <location>
        <begin position="130"/>
        <end position="149"/>
    </location>
</feature>
<keyword evidence="2" id="KW-0472">Membrane</keyword>
<feature type="transmembrane region" description="Helical" evidence="2">
    <location>
        <begin position="445"/>
        <end position="466"/>
    </location>
</feature>
<evidence type="ECO:0008006" key="5">
    <source>
        <dbReference type="Google" id="ProtNLM"/>
    </source>
</evidence>
<gene>
    <name evidence="3" type="ORF">AXG93_4368s2440</name>
</gene>
<feature type="region of interest" description="Disordered" evidence="1">
    <location>
        <begin position="1"/>
        <end position="22"/>
    </location>
</feature>
<dbReference type="EMBL" id="LVLJ01002295">
    <property type="protein sequence ID" value="OAE25783.1"/>
    <property type="molecule type" value="Genomic_DNA"/>
</dbReference>
<feature type="transmembrane region" description="Helical" evidence="2">
    <location>
        <begin position="344"/>
        <end position="365"/>
    </location>
</feature>
<comment type="caution">
    <text evidence="3">The sequence shown here is derived from an EMBL/GenBank/DDBJ whole genome shotgun (WGS) entry which is preliminary data.</text>
</comment>
<organism evidence="3 4">
    <name type="scientific">Marchantia polymorpha subsp. ruderalis</name>
    <dbReference type="NCBI Taxonomy" id="1480154"/>
    <lineage>
        <taxon>Eukaryota</taxon>
        <taxon>Viridiplantae</taxon>
        <taxon>Streptophyta</taxon>
        <taxon>Embryophyta</taxon>
        <taxon>Marchantiophyta</taxon>
        <taxon>Marchantiopsida</taxon>
        <taxon>Marchantiidae</taxon>
        <taxon>Marchantiales</taxon>
        <taxon>Marchantiaceae</taxon>
        <taxon>Marchantia</taxon>
    </lineage>
</organism>
<feature type="transmembrane region" description="Helical" evidence="2">
    <location>
        <begin position="377"/>
        <end position="399"/>
    </location>
</feature>
<feature type="transmembrane region" description="Helical" evidence="2">
    <location>
        <begin position="317"/>
        <end position="338"/>
    </location>
</feature>
<feature type="compositionally biased region" description="Basic residues" evidence="1">
    <location>
        <begin position="1"/>
        <end position="11"/>
    </location>
</feature>
<keyword evidence="4" id="KW-1185">Reference proteome</keyword>
<keyword evidence="2" id="KW-1133">Transmembrane helix</keyword>
<proteinExistence type="predicted"/>
<evidence type="ECO:0000256" key="1">
    <source>
        <dbReference type="SAM" id="MobiDB-lite"/>
    </source>
</evidence>
<evidence type="ECO:0000256" key="2">
    <source>
        <dbReference type="SAM" id="Phobius"/>
    </source>
</evidence>
<sequence>MAGIASRRKSGKSPGAGMLSKERRKKQSFPCVVPLDCSAALAGALVACFKERKAEERESWTNYFRFQLIWAQFVKACGFFLESSELRKDHLLELENLTLTKRPAAFLKYFTIAVFQQVGDLCNHVAVHRFSVSLTVVFILIAGTSLYALDGPHEVYVKESLAWARYVVWWVALGVASSIGLGSGLHTFLLYLGPHVTAFTMRATQCGRVDFKSAPYDTPQWGLTSSWALKDCSEIGAPQYPLLPSHSERYMVPLHSVLVQVQMEAVLWGIGTALGELPPYFVSRAARLSGERPKELEEQLVSPSESFVSRLVQRLKLWMVNHFENFGFFTILCLASVPNPMFDLAGILCGQFLVPFWKFFAATLIGKAIIKTHIQTIFIIMVCNPYVLELAVDMLTWMVKSLPVLNHFAPNILSTFERAKADSKVQRSTHSDVKIPPKGSLASSAWNTVVMMMMAGFLSSIMKSAAQNVLKERQSRDLKALEARLHDVPSTPMSRHESNGQ</sequence>
<evidence type="ECO:0000313" key="3">
    <source>
        <dbReference type="EMBL" id="OAE25783.1"/>
    </source>
</evidence>
<accession>A0A176VZG9</accession>
<evidence type="ECO:0000313" key="4">
    <source>
        <dbReference type="Proteomes" id="UP000077202"/>
    </source>
</evidence>
<protein>
    <recommendedName>
        <fullName evidence="5">Vacuole membrane protein 1</fullName>
    </recommendedName>
</protein>
<keyword evidence="2" id="KW-0812">Transmembrane</keyword>
<feature type="transmembrane region" description="Helical" evidence="2">
    <location>
        <begin position="169"/>
        <end position="192"/>
    </location>
</feature>
<dbReference type="Proteomes" id="UP000077202">
    <property type="component" value="Unassembled WGS sequence"/>
</dbReference>
<dbReference type="AlphaFoldDB" id="A0A176VZG9"/>
<reference evidence="3" key="1">
    <citation type="submission" date="2016-03" db="EMBL/GenBank/DDBJ databases">
        <title>Mechanisms controlling the formation of the plant cell surface in tip-growing cells are functionally conserved among land plants.</title>
        <authorList>
            <person name="Honkanen S."/>
            <person name="Jones V.A."/>
            <person name="Morieri G."/>
            <person name="Champion C."/>
            <person name="Hetherington A.J."/>
            <person name="Kelly S."/>
            <person name="Saint-Marcoux D."/>
            <person name="Proust H."/>
            <person name="Prescott H."/>
            <person name="Dolan L."/>
        </authorList>
    </citation>
    <scope>NUCLEOTIDE SEQUENCE [LARGE SCALE GENOMIC DNA]</scope>
    <source>
        <tissue evidence="3">Whole gametophyte</tissue>
    </source>
</reference>